<dbReference type="InterPro" id="IPR005074">
    <property type="entry name" value="Peptidase_C39"/>
</dbReference>
<feature type="chain" id="PRO_5013364326" evidence="1">
    <location>
        <begin position="32"/>
        <end position="198"/>
    </location>
</feature>
<dbReference type="GO" id="GO:0006508">
    <property type="term" value="P:proteolysis"/>
    <property type="evidence" value="ECO:0007669"/>
    <property type="project" value="InterPro"/>
</dbReference>
<evidence type="ECO:0000259" key="2">
    <source>
        <dbReference type="PROSITE" id="PS50990"/>
    </source>
</evidence>
<dbReference type="GO" id="GO:0005524">
    <property type="term" value="F:ATP binding"/>
    <property type="evidence" value="ECO:0007669"/>
    <property type="project" value="InterPro"/>
</dbReference>
<protein>
    <submittedName>
        <fullName evidence="3">Peptidase C39, bacteriocin processing</fullName>
    </submittedName>
</protein>
<reference evidence="3 4" key="1">
    <citation type="submission" date="2017-01" db="EMBL/GenBank/DDBJ databases">
        <title>Genome Analysis of Deinococcus marmoris KOPRI26562.</title>
        <authorList>
            <person name="Kim J.H."/>
            <person name="Oh H.-M."/>
        </authorList>
    </citation>
    <scope>NUCLEOTIDE SEQUENCE [LARGE SCALE GENOMIC DNA]</scope>
    <source>
        <strain evidence="3 4">KOPRI26562</strain>
    </source>
</reference>
<keyword evidence="1" id="KW-0732">Signal</keyword>
<dbReference type="GO" id="GO:0016020">
    <property type="term" value="C:membrane"/>
    <property type="evidence" value="ECO:0007669"/>
    <property type="project" value="InterPro"/>
</dbReference>
<proteinExistence type="predicted"/>
<evidence type="ECO:0000313" key="4">
    <source>
        <dbReference type="Proteomes" id="UP000186607"/>
    </source>
</evidence>
<dbReference type="PROSITE" id="PS50990">
    <property type="entry name" value="PEPTIDASE_C39"/>
    <property type="match status" value="1"/>
</dbReference>
<gene>
    <name evidence="3" type="ORF">BOO71_0003001</name>
</gene>
<feature type="domain" description="Peptidase C39" evidence="2">
    <location>
        <begin position="47"/>
        <end position="181"/>
    </location>
</feature>
<evidence type="ECO:0000313" key="3">
    <source>
        <dbReference type="EMBL" id="OLV19415.1"/>
    </source>
</evidence>
<dbReference type="InterPro" id="IPR039564">
    <property type="entry name" value="Peptidase_C39-like"/>
</dbReference>
<feature type="signal peptide" evidence="1">
    <location>
        <begin position="1"/>
        <end position="31"/>
    </location>
</feature>
<dbReference type="STRING" id="249408.BOO71_0003001"/>
<keyword evidence="4" id="KW-1185">Reference proteome</keyword>
<dbReference type="Gene3D" id="3.90.70.10">
    <property type="entry name" value="Cysteine proteinases"/>
    <property type="match status" value="1"/>
</dbReference>
<evidence type="ECO:0000256" key="1">
    <source>
        <dbReference type="SAM" id="SignalP"/>
    </source>
</evidence>
<dbReference type="AlphaFoldDB" id="A0A1U7P2K8"/>
<comment type="caution">
    <text evidence="3">The sequence shown here is derived from an EMBL/GenBank/DDBJ whole genome shotgun (WGS) entry which is preliminary data.</text>
</comment>
<name>A0A1U7P2K8_9DEIO</name>
<dbReference type="Pfam" id="PF13529">
    <property type="entry name" value="Peptidase_C39_2"/>
    <property type="match status" value="1"/>
</dbReference>
<accession>A0A1U7P2K8</accession>
<dbReference type="EMBL" id="MSTI01000035">
    <property type="protein sequence ID" value="OLV19415.1"/>
    <property type="molecule type" value="Genomic_DNA"/>
</dbReference>
<dbReference type="Proteomes" id="UP000186607">
    <property type="component" value="Unassembled WGS sequence"/>
</dbReference>
<sequence>MRQTAAVRSRFLFLALLLTNPAQLLANPAQAATSPPGYVLSGMPLIRQSYNACGPASLTQVLRYYGVNVDMATVSHYTRPSETSYMTAQAILDFAPRAGMEARLYSGGSINTVRTAIKNGVPVIALQTYVSPSGQVIPHWRVVVGYNDAARQTYLMDPLLGYVAMGYDDFARVWADHRGQFALMYPPRLSATVRKVIG</sequence>
<dbReference type="GO" id="GO:0008233">
    <property type="term" value="F:peptidase activity"/>
    <property type="evidence" value="ECO:0007669"/>
    <property type="project" value="InterPro"/>
</dbReference>
<organism evidence="3 4">
    <name type="scientific">Deinococcus marmoris</name>
    <dbReference type="NCBI Taxonomy" id="249408"/>
    <lineage>
        <taxon>Bacteria</taxon>
        <taxon>Thermotogati</taxon>
        <taxon>Deinococcota</taxon>
        <taxon>Deinococci</taxon>
        <taxon>Deinococcales</taxon>
        <taxon>Deinococcaceae</taxon>
        <taxon>Deinococcus</taxon>
    </lineage>
</organism>